<reference evidence="2 3" key="1">
    <citation type="submission" date="2024-08" db="EMBL/GenBank/DDBJ databases">
        <authorList>
            <person name="Cucini C."/>
            <person name="Frati F."/>
        </authorList>
    </citation>
    <scope>NUCLEOTIDE SEQUENCE [LARGE SCALE GENOMIC DNA]</scope>
</reference>
<name>A0ABP1PQ43_9HEXA</name>
<keyword evidence="1" id="KW-1133">Transmembrane helix</keyword>
<keyword evidence="1" id="KW-0812">Transmembrane</keyword>
<accession>A0ABP1PQ43</accession>
<keyword evidence="1" id="KW-0472">Membrane</keyword>
<protein>
    <submittedName>
        <fullName evidence="2">Uncharacterized protein</fullName>
    </submittedName>
</protein>
<dbReference type="EMBL" id="CAXLJM020000007">
    <property type="protein sequence ID" value="CAL8072990.1"/>
    <property type="molecule type" value="Genomic_DNA"/>
</dbReference>
<evidence type="ECO:0000313" key="3">
    <source>
        <dbReference type="Proteomes" id="UP001642540"/>
    </source>
</evidence>
<feature type="transmembrane region" description="Helical" evidence="1">
    <location>
        <begin position="502"/>
        <end position="522"/>
    </location>
</feature>
<keyword evidence="3" id="KW-1185">Reference proteome</keyword>
<sequence length="581" mass="64779">MPNSEIQQAAGSDYFSELELRLALRKILETGGVDSLNKREKRGIFPFIKPALRFASKAIANKQLQEFFQGLFTGDNGILSALSAFRAASPEDRKAFSELSKKVSEFETETRKLFVDVLKKTDDVESTLLTLQKDHYELSNNMVGFKEMVLMHQSLLSDLTRLTYVANVYTMHFQAFSDCRAGKISPTFIPISLLADKLRQLELQMPADKALLISSAEAFRYYKLTIAECVYDSRGGLVKIGVPLRKKQSAFQLYEYKPIQFAYQDFTCSLETPATLVVKDLNSNDVFPITELEIDACDVSTGLCRLPMSTDMDTSSICIAILLKGSSAEIIKENCKFHCTKRRIPELSKIAEDVYVGIHLPSKGIEIRCENERIPYSTAIEIGSTRFSLACTNCELFWNNKLVGSSSGATCKDVRIPTVETILPIQFSDLKDLKPDGESGLEKTVFTGAAEIVNMHYNPETGANFPGLDIIPVLWTAATVLWDALQSIAVAYIFYRQHYVPNAVGLALGGMIPGVFASRYACVLTNDVYVILYTILITVLLLLVPTLLQKAFKFFKDLYTDAVDSAAVRNERDRRAALVIS</sequence>
<feature type="transmembrane region" description="Helical" evidence="1">
    <location>
        <begin position="528"/>
        <end position="548"/>
    </location>
</feature>
<organism evidence="2 3">
    <name type="scientific">Orchesella dallaii</name>
    <dbReference type="NCBI Taxonomy" id="48710"/>
    <lineage>
        <taxon>Eukaryota</taxon>
        <taxon>Metazoa</taxon>
        <taxon>Ecdysozoa</taxon>
        <taxon>Arthropoda</taxon>
        <taxon>Hexapoda</taxon>
        <taxon>Collembola</taxon>
        <taxon>Entomobryomorpha</taxon>
        <taxon>Entomobryoidea</taxon>
        <taxon>Orchesellidae</taxon>
        <taxon>Orchesellinae</taxon>
        <taxon>Orchesella</taxon>
    </lineage>
</organism>
<proteinExistence type="predicted"/>
<feature type="transmembrane region" description="Helical" evidence="1">
    <location>
        <begin position="473"/>
        <end position="495"/>
    </location>
</feature>
<evidence type="ECO:0000313" key="2">
    <source>
        <dbReference type="EMBL" id="CAL8072990.1"/>
    </source>
</evidence>
<evidence type="ECO:0000256" key="1">
    <source>
        <dbReference type="SAM" id="Phobius"/>
    </source>
</evidence>
<comment type="caution">
    <text evidence="2">The sequence shown here is derived from an EMBL/GenBank/DDBJ whole genome shotgun (WGS) entry which is preliminary data.</text>
</comment>
<dbReference type="Proteomes" id="UP001642540">
    <property type="component" value="Unassembled WGS sequence"/>
</dbReference>
<gene>
    <name evidence="2" type="ORF">ODALV1_LOCUS2432</name>
</gene>